<proteinExistence type="predicted"/>
<reference evidence="1" key="1">
    <citation type="submission" date="2014-11" db="EMBL/GenBank/DDBJ databases">
        <authorList>
            <person name="Amaro Gonzalez C."/>
        </authorList>
    </citation>
    <scope>NUCLEOTIDE SEQUENCE</scope>
</reference>
<protein>
    <submittedName>
        <fullName evidence="1">Uncharacterized protein</fullName>
    </submittedName>
</protein>
<dbReference type="EMBL" id="GBXM01072303">
    <property type="protein sequence ID" value="JAH36274.1"/>
    <property type="molecule type" value="Transcribed_RNA"/>
</dbReference>
<accession>A0A0E9S4E9</accession>
<sequence length="23" mass="2427">MGKLKLSATISPLGSTVYTTTWA</sequence>
<evidence type="ECO:0000313" key="1">
    <source>
        <dbReference type="EMBL" id="JAH36274.1"/>
    </source>
</evidence>
<name>A0A0E9S4E9_ANGAN</name>
<dbReference type="AlphaFoldDB" id="A0A0E9S4E9"/>
<organism evidence="1">
    <name type="scientific">Anguilla anguilla</name>
    <name type="common">European freshwater eel</name>
    <name type="synonym">Muraena anguilla</name>
    <dbReference type="NCBI Taxonomy" id="7936"/>
    <lineage>
        <taxon>Eukaryota</taxon>
        <taxon>Metazoa</taxon>
        <taxon>Chordata</taxon>
        <taxon>Craniata</taxon>
        <taxon>Vertebrata</taxon>
        <taxon>Euteleostomi</taxon>
        <taxon>Actinopterygii</taxon>
        <taxon>Neopterygii</taxon>
        <taxon>Teleostei</taxon>
        <taxon>Anguilliformes</taxon>
        <taxon>Anguillidae</taxon>
        <taxon>Anguilla</taxon>
    </lineage>
</organism>
<reference evidence="1" key="2">
    <citation type="journal article" date="2015" name="Fish Shellfish Immunol.">
        <title>Early steps in the European eel (Anguilla anguilla)-Vibrio vulnificus interaction in the gills: Role of the RtxA13 toxin.</title>
        <authorList>
            <person name="Callol A."/>
            <person name="Pajuelo D."/>
            <person name="Ebbesson L."/>
            <person name="Teles M."/>
            <person name="MacKenzie S."/>
            <person name="Amaro C."/>
        </authorList>
    </citation>
    <scope>NUCLEOTIDE SEQUENCE</scope>
</reference>